<dbReference type="NCBIfam" id="TIGR04141">
    <property type="entry name" value="TIGR04141 family sporadically distributed protein"/>
    <property type="match status" value="1"/>
</dbReference>
<gene>
    <name evidence="1" type="ORF">ACFORL_08040</name>
</gene>
<dbReference type="EMBL" id="JBHSAB010000019">
    <property type="protein sequence ID" value="MFC3909022.1"/>
    <property type="molecule type" value="Genomic_DNA"/>
</dbReference>
<dbReference type="InterPro" id="IPR026487">
    <property type="entry name" value="CHP04141"/>
</dbReference>
<name>A0ABV8CGC6_9GAMM</name>
<proteinExistence type="predicted"/>
<organism evidence="1 2">
    <name type="scientific">Legionella dresdenensis</name>
    <dbReference type="NCBI Taxonomy" id="450200"/>
    <lineage>
        <taxon>Bacteria</taxon>
        <taxon>Pseudomonadati</taxon>
        <taxon>Pseudomonadota</taxon>
        <taxon>Gammaproteobacteria</taxon>
        <taxon>Legionellales</taxon>
        <taxon>Legionellaceae</taxon>
        <taxon>Legionella</taxon>
    </lineage>
</organism>
<accession>A0ABV8CGC6</accession>
<dbReference type="Proteomes" id="UP001595758">
    <property type="component" value="Unassembled WGS sequence"/>
</dbReference>
<protein>
    <submittedName>
        <fullName evidence="1">DUF6119 family protein</fullName>
    </submittedName>
</protein>
<evidence type="ECO:0000313" key="2">
    <source>
        <dbReference type="Proteomes" id="UP001595758"/>
    </source>
</evidence>
<dbReference type="RefSeq" id="WP_382342854.1">
    <property type="nucleotide sequence ID" value="NZ_JBHSAB010000019.1"/>
</dbReference>
<reference evidence="2" key="1">
    <citation type="journal article" date="2019" name="Int. J. Syst. Evol. Microbiol.">
        <title>The Global Catalogue of Microorganisms (GCM) 10K type strain sequencing project: providing services to taxonomists for standard genome sequencing and annotation.</title>
        <authorList>
            <consortium name="The Broad Institute Genomics Platform"/>
            <consortium name="The Broad Institute Genome Sequencing Center for Infectious Disease"/>
            <person name="Wu L."/>
            <person name="Ma J."/>
        </authorList>
    </citation>
    <scope>NUCLEOTIDE SEQUENCE [LARGE SCALE GENOMIC DNA]</scope>
    <source>
        <strain evidence="2">CCUG 59858</strain>
    </source>
</reference>
<comment type="caution">
    <text evidence="1">The sequence shown here is derived from an EMBL/GenBank/DDBJ whole genome shotgun (WGS) entry which is preliminary data.</text>
</comment>
<dbReference type="Pfam" id="PF19614">
    <property type="entry name" value="DUF6119"/>
    <property type="match status" value="1"/>
</dbReference>
<sequence>MSKSRPFSIFLLKQNFDYTNCLKEENNLEEQDCDFLPPDAKFYLLDSKPTPPWWRQYFGINKELTQVLKGAIVFIPVEMRWFAITFGHVSHNLKEESYEYDFGIRITLNSVDSLKLKSLDMVEPASSKRQRIQLPSNSDLTYFDFDRDNTILKSLTGNVKDQFKHLFKHSTGSHNIRISSDRGPQSLQFLCKELLTLYQDDSYIEEFPQINNIAPIKDPTIIHTLNENLVAEIKTKNHAIILAFPELIDYKEGFYTTFSGEGAGQIHDDLEINLYYEYLKSRNFDFNNMDIDTLKKHHLCLTNGEGVARGVRLSVYKSLLFDIKLANQTYHLCEGNWYLVDRNFVTELNTYLDKFCKDTLLPPFNHEDEGHYNKECAHRLSSSFLCLDKGNISPRGQSQIEPCDILEINGEIIILHHVKRSTSSSSLSHLFNQGLNSIRLIRSDDDAYDNLKKKILGSNLESKNNLNLSSEQKFKVSFQIITSKEQNGLSHNLPLFSRISLKRTIKELSCMGIDAEFCFVKDEKPTMSVKKPRKKRRTNQEG</sequence>
<keyword evidence="2" id="KW-1185">Reference proteome</keyword>
<evidence type="ECO:0000313" key="1">
    <source>
        <dbReference type="EMBL" id="MFC3909022.1"/>
    </source>
</evidence>